<evidence type="ECO:0000313" key="3">
    <source>
        <dbReference type="EMBL" id="SHJ72950.1"/>
    </source>
</evidence>
<dbReference type="PANTHER" id="PTHR43228:SF1">
    <property type="entry name" value="TWO-COMPONENT RESPONSE REGULATOR ARR22"/>
    <property type="match status" value="1"/>
</dbReference>
<dbReference type="PANTHER" id="PTHR43228">
    <property type="entry name" value="TWO-COMPONENT RESPONSE REGULATOR"/>
    <property type="match status" value="1"/>
</dbReference>
<feature type="domain" description="Response regulatory" evidence="2">
    <location>
        <begin position="3"/>
        <end position="118"/>
    </location>
</feature>
<dbReference type="GO" id="GO:0000160">
    <property type="term" value="P:phosphorelay signal transduction system"/>
    <property type="evidence" value="ECO:0007669"/>
    <property type="project" value="InterPro"/>
</dbReference>
<proteinExistence type="predicted"/>
<name>A0A1M6LP48_9FIRM</name>
<evidence type="ECO:0000313" key="4">
    <source>
        <dbReference type="Proteomes" id="UP000322917"/>
    </source>
</evidence>
<accession>A0A1M6LP48</accession>
<keyword evidence="1" id="KW-0597">Phosphoprotein</keyword>
<feature type="modified residue" description="4-aspartylphosphate" evidence="1">
    <location>
        <position position="53"/>
    </location>
</feature>
<dbReference type="Pfam" id="PF00072">
    <property type="entry name" value="Response_reg"/>
    <property type="match status" value="1"/>
</dbReference>
<sequence length="123" mass="13693">MARILVCDDSAFMRMMLKRQLTEEGHEIVGEAGDGKQAIEMYFKVRPDITTMDITMPGLDGIQAVKHIHEEDPLAKIIMVTALGQRAIITDALKAGASDFIIKPFEPEQVKVTINKILAEIKK</sequence>
<dbReference type="InterPro" id="IPR011006">
    <property type="entry name" value="CheY-like_superfamily"/>
</dbReference>
<dbReference type="Proteomes" id="UP000322917">
    <property type="component" value="Unassembled WGS sequence"/>
</dbReference>
<gene>
    <name evidence="3" type="ORF">SAMN02745170_03175</name>
</gene>
<dbReference type="SUPFAM" id="SSF52172">
    <property type="entry name" value="CheY-like"/>
    <property type="match status" value="1"/>
</dbReference>
<dbReference type="OrthoDB" id="9790669at2"/>
<evidence type="ECO:0000256" key="1">
    <source>
        <dbReference type="PROSITE-ProRule" id="PRU00169"/>
    </source>
</evidence>
<dbReference type="PROSITE" id="PS50110">
    <property type="entry name" value="RESPONSE_REGULATORY"/>
    <property type="match status" value="1"/>
</dbReference>
<dbReference type="EMBL" id="FQZD01000035">
    <property type="protein sequence ID" value="SHJ72950.1"/>
    <property type="molecule type" value="Genomic_DNA"/>
</dbReference>
<organism evidence="3 4">
    <name type="scientific">Propionispora hippei DSM 15287</name>
    <dbReference type="NCBI Taxonomy" id="1123003"/>
    <lineage>
        <taxon>Bacteria</taxon>
        <taxon>Bacillati</taxon>
        <taxon>Bacillota</taxon>
        <taxon>Negativicutes</taxon>
        <taxon>Selenomonadales</taxon>
        <taxon>Sporomusaceae</taxon>
        <taxon>Propionispora</taxon>
    </lineage>
</organism>
<dbReference type="Gene3D" id="3.40.50.2300">
    <property type="match status" value="1"/>
</dbReference>
<protein>
    <submittedName>
        <fullName evidence="3">Two-component system, chemotaxis family, response regulator CheY</fullName>
    </submittedName>
</protein>
<dbReference type="RefSeq" id="WP_149735818.1">
    <property type="nucleotide sequence ID" value="NZ_FQZD01000035.1"/>
</dbReference>
<reference evidence="3 4" key="1">
    <citation type="submission" date="2016-11" db="EMBL/GenBank/DDBJ databases">
        <authorList>
            <person name="Varghese N."/>
            <person name="Submissions S."/>
        </authorList>
    </citation>
    <scope>NUCLEOTIDE SEQUENCE [LARGE SCALE GENOMIC DNA]</scope>
    <source>
        <strain evidence="3 4">DSM 15287</strain>
    </source>
</reference>
<keyword evidence="4" id="KW-1185">Reference proteome</keyword>
<dbReference type="AlphaFoldDB" id="A0A1M6LP48"/>
<dbReference type="InterPro" id="IPR001789">
    <property type="entry name" value="Sig_transdc_resp-reg_receiver"/>
</dbReference>
<dbReference type="SMART" id="SM00448">
    <property type="entry name" value="REC"/>
    <property type="match status" value="1"/>
</dbReference>
<evidence type="ECO:0000259" key="2">
    <source>
        <dbReference type="PROSITE" id="PS50110"/>
    </source>
</evidence>
<dbReference type="InterPro" id="IPR052048">
    <property type="entry name" value="ST_Response_Regulator"/>
</dbReference>